<dbReference type="Pfam" id="PF14054">
    <property type="entry name" value="DUF4249"/>
    <property type="match status" value="1"/>
</dbReference>
<gene>
    <name evidence="1" type="ORF">GGR06_000269</name>
</gene>
<dbReference type="AlphaFoldDB" id="A0A840CRI2"/>
<evidence type="ECO:0000313" key="2">
    <source>
        <dbReference type="Proteomes" id="UP000560658"/>
    </source>
</evidence>
<dbReference type="EMBL" id="JACIER010000001">
    <property type="protein sequence ID" value="MBB4042510.1"/>
    <property type="molecule type" value="Genomic_DNA"/>
</dbReference>
<dbReference type="PROSITE" id="PS51257">
    <property type="entry name" value="PROKAR_LIPOPROTEIN"/>
    <property type="match status" value="1"/>
</dbReference>
<evidence type="ECO:0000313" key="1">
    <source>
        <dbReference type="EMBL" id="MBB4042510.1"/>
    </source>
</evidence>
<dbReference type="Proteomes" id="UP000560658">
    <property type="component" value="Unassembled WGS sequence"/>
</dbReference>
<accession>A0A840CRI2</accession>
<name>A0A840CRI2_9BACE</name>
<sequence length="326" mass="37175">MKNYIYYLSILFATLLVASCENELPFNLKENPPKLVINALLNADSLTNTLYLNLTGRESTTHVKEAAIEVRVNGKLTESLRPLPPQTDNDNQCRFKLTSHFNPGDAIRIDAFTDDGEHHAWAEVIVPKRLEKIINIDTLTVPITQSGYTQNYLRYRITFKDHSNENNFYRLIVDKQITATQYNDEKDEWVTQTHHDYQFIAREDIVLTDGQPSTGDDEDSGLFDTAKNLYGVFDNTRFRNDSYTMTVYNRADPLGYSSYVDNVQVVIRLSSITETEFYYLKALNLIDSDAYDETFNEPIKFPSNVHGGTGILGVSTEVSQTIHIGK</sequence>
<protein>
    <recommendedName>
        <fullName evidence="3">DUF4249 domain-containing protein</fullName>
    </recommendedName>
</protein>
<dbReference type="RefSeq" id="WP_044159640.1">
    <property type="nucleotide sequence ID" value="NZ_JACIER010000001.1"/>
</dbReference>
<proteinExistence type="predicted"/>
<keyword evidence="2" id="KW-1185">Reference proteome</keyword>
<comment type="caution">
    <text evidence="1">The sequence shown here is derived from an EMBL/GenBank/DDBJ whole genome shotgun (WGS) entry which is preliminary data.</text>
</comment>
<organism evidence="1 2">
    <name type="scientific">Bacteroides reticulotermitis</name>
    <dbReference type="NCBI Taxonomy" id="1133319"/>
    <lineage>
        <taxon>Bacteria</taxon>
        <taxon>Pseudomonadati</taxon>
        <taxon>Bacteroidota</taxon>
        <taxon>Bacteroidia</taxon>
        <taxon>Bacteroidales</taxon>
        <taxon>Bacteroidaceae</taxon>
        <taxon>Bacteroides</taxon>
    </lineage>
</organism>
<dbReference type="InterPro" id="IPR025345">
    <property type="entry name" value="DUF4249"/>
</dbReference>
<reference evidence="1" key="1">
    <citation type="submission" date="2020-08" db="EMBL/GenBank/DDBJ databases">
        <title>Genomic Encyclopedia of Type Strains, Phase IV (KMG-IV): sequencing the most valuable type-strain genomes for metagenomic binning, comparative biology and taxonomic classification.</title>
        <authorList>
            <person name="Goeker M."/>
        </authorList>
    </citation>
    <scope>NUCLEOTIDE SEQUENCE [LARGE SCALE GENOMIC DNA]</scope>
    <source>
        <strain evidence="1">DSM 105720</strain>
    </source>
</reference>
<evidence type="ECO:0008006" key="3">
    <source>
        <dbReference type="Google" id="ProtNLM"/>
    </source>
</evidence>